<dbReference type="AlphaFoldDB" id="A0A1M7CTJ6"/>
<dbReference type="Pfam" id="PF25583">
    <property type="entry name" value="WCX"/>
    <property type="match status" value="1"/>
</dbReference>
<evidence type="ECO:0000313" key="4">
    <source>
        <dbReference type="Proteomes" id="UP000184280"/>
    </source>
</evidence>
<accession>A0A1M7CTJ6</accession>
<name>A0A1M7CTJ6_XYLRU</name>
<feature type="domain" description="WYL" evidence="1">
    <location>
        <begin position="152"/>
        <end position="218"/>
    </location>
</feature>
<dbReference type="GO" id="GO:0003677">
    <property type="term" value="F:DNA binding"/>
    <property type="evidence" value="ECO:0007669"/>
    <property type="project" value="UniProtKB-KW"/>
</dbReference>
<dbReference type="Pfam" id="PF13280">
    <property type="entry name" value="WYL"/>
    <property type="match status" value="1"/>
</dbReference>
<keyword evidence="3" id="KW-0238">DNA-binding</keyword>
<dbReference type="RefSeq" id="WP_073042534.1">
    <property type="nucleotide sequence ID" value="NZ_FRCJ01000001.1"/>
</dbReference>
<dbReference type="OrthoDB" id="43316at2"/>
<evidence type="ECO:0000313" key="3">
    <source>
        <dbReference type="EMBL" id="SHL70554.1"/>
    </source>
</evidence>
<dbReference type="EMBL" id="FRCJ01000001">
    <property type="protein sequence ID" value="SHL70554.1"/>
    <property type="molecule type" value="Genomic_DNA"/>
</dbReference>
<evidence type="ECO:0000259" key="2">
    <source>
        <dbReference type="Pfam" id="PF25583"/>
    </source>
</evidence>
<feature type="domain" description="WCX" evidence="2">
    <location>
        <begin position="253"/>
        <end position="324"/>
    </location>
</feature>
<gene>
    <name evidence="3" type="ORF">SAMN04488494_0524</name>
</gene>
<dbReference type="PANTHER" id="PTHR34580">
    <property type="match status" value="1"/>
</dbReference>
<dbReference type="Proteomes" id="UP000184280">
    <property type="component" value="Unassembled WGS sequence"/>
</dbReference>
<proteinExistence type="predicted"/>
<evidence type="ECO:0000259" key="1">
    <source>
        <dbReference type="Pfam" id="PF13280"/>
    </source>
</evidence>
<dbReference type="InterPro" id="IPR057727">
    <property type="entry name" value="WCX_dom"/>
</dbReference>
<dbReference type="InterPro" id="IPR026881">
    <property type="entry name" value="WYL_dom"/>
</dbReference>
<organism evidence="3 4">
    <name type="scientific">Xylanibacter ruminicola</name>
    <name type="common">Prevotella ruminicola</name>
    <dbReference type="NCBI Taxonomy" id="839"/>
    <lineage>
        <taxon>Bacteria</taxon>
        <taxon>Pseudomonadati</taxon>
        <taxon>Bacteroidota</taxon>
        <taxon>Bacteroidia</taxon>
        <taxon>Bacteroidales</taxon>
        <taxon>Prevotellaceae</taxon>
        <taxon>Xylanibacter</taxon>
    </lineage>
</organism>
<sequence length="337" mass="39798">MPVDKQVLLRYQVLNKCFRNRYREYTIDDLVDECNKALRRADKTDVSKRTVQNDINQLEVDFHIVLDENLRQGRKRLYRYVDTSYSLPLYRMNDEERNKIESAIYVLKQFEGEPIYDWATTILMQIEGGLFDGESSPVVSFQSNLDLKGLAHFSRLLQAILTKRVLKIRYTPFGKSQITSTVYPYYLKEYNDRWYLIAQAKGYETFAHYALDRIDDFEEVAIPYKEAESDFEEYFDDVIGVTVPEMDSEDIFLRINKPRFEYIRTKPLHLTQSTIEENDEFGVIKINVKVNKELEALVLSYGNDIEVLSPVTFREQIINKIHSMNQKYMSDAENMHT</sequence>
<dbReference type="InterPro" id="IPR051534">
    <property type="entry name" value="CBASS_pafABC_assoc_protein"/>
</dbReference>
<dbReference type="PROSITE" id="PS52050">
    <property type="entry name" value="WYL"/>
    <property type="match status" value="1"/>
</dbReference>
<protein>
    <submittedName>
        <fullName evidence="3">Predicted DNA-binding transcriptional regulator YafY, contains an HTH and WYL domains</fullName>
    </submittedName>
</protein>
<dbReference type="PANTHER" id="PTHR34580:SF9">
    <property type="entry name" value="SLL5097 PROTEIN"/>
    <property type="match status" value="1"/>
</dbReference>
<reference evidence="3 4" key="1">
    <citation type="submission" date="2016-11" db="EMBL/GenBank/DDBJ databases">
        <authorList>
            <person name="Jaros S."/>
            <person name="Januszkiewicz K."/>
            <person name="Wedrychowicz H."/>
        </authorList>
    </citation>
    <scope>NUCLEOTIDE SEQUENCE [LARGE SCALE GENOMIC DNA]</scope>
    <source>
        <strain evidence="3 4">BPI-34</strain>
    </source>
</reference>